<dbReference type="SMART" id="SM00448">
    <property type="entry name" value="REC"/>
    <property type="match status" value="1"/>
</dbReference>
<dbReference type="SMART" id="SM00421">
    <property type="entry name" value="HTH_LUXR"/>
    <property type="match status" value="1"/>
</dbReference>
<proteinExistence type="predicted"/>
<evidence type="ECO:0000256" key="1">
    <source>
        <dbReference type="ARBA" id="ARBA00023015"/>
    </source>
</evidence>
<dbReference type="PANTHER" id="PTHR44688:SF16">
    <property type="entry name" value="DNA-BINDING TRANSCRIPTIONAL ACTIVATOR DEVR_DOSR"/>
    <property type="match status" value="1"/>
</dbReference>
<dbReference type="SUPFAM" id="SSF52172">
    <property type="entry name" value="CheY-like"/>
    <property type="match status" value="1"/>
</dbReference>
<evidence type="ECO:0000313" key="7">
    <source>
        <dbReference type="EMBL" id="WPB86753.1"/>
    </source>
</evidence>
<dbReference type="Pfam" id="PF00072">
    <property type="entry name" value="Response_reg"/>
    <property type="match status" value="1"/>
</dbReference>
<accession>A0ABZ0PN70</accession>
<dbReference type="PANTHER" id="PTHR44688">
    <property type="entry name" value="DNA-BINDING TRANSCRIPTIONAL ACTIVATOR DEVR_DOSR"/>
    <property type="match status" value="1"/>
</dbReference>
<organism evidence="7 8">
    <name type="scientific">Sediminicoccus rosea</name>
    <dbReference type="NCBI Taxonomy" id="1225128"/>
    <lineage>
        <taxon>Bacteria</taxon>
        <taxon>Pseudomonadati</taxon>
        <taxon>Pseudomonadota</taxon>
        <taxon>Alphaproteobacteria</taxon>
        <taxon>Acetobacterales</taxon>
        <taxon>Roseomonadaceae</taxon>
        <taxon>Sediminicoccus</taxon>
    </lineage>
</organism>
<reference evidence="7 8" key="1">
    <citation type="submission" date="2023-11" db="EMBL/GenBank/DDBJ databases">
        <title>Arctic aerobic anoxygenic photoheterotroph Sediminicoccus rosea KRV36 adapts its photosynthesis to long days of polar summer.</title>
        <authorList>
            <person name="Tomasch J."/>
            <person name="Kopejtka K."/>
            <person name="Bily T."/>
            <person name="Gardiner A.T."/>
            <person name="Gardian Z."/>
            <person name="Shivaramu S."/>
            <person name="Koblizek M."/>
            <person name="Engelhardt F."/>
            <person name="Kaftan D."/>
        </authorList>
    </citation>
    <scope>NUCLEOTIDE SEQUENCE [LARGE SCALE GENOMIC DNA]</scope>
    <source>
        <strain evidence="7 8">R-30</strain>
    </source>
</reference>
<protein>
    <submittedName>
        <fullName evidence="7">Response regulator</fullName>
    </submittedName>
</protein>
<evidence type="ECO:0000259" key="5">
    <source>
        <dbReference type="PROSITE" id="PS50043"/>
    </source>
</evidence>
<dbReference type="CDD" id="cd06170">
    <property type="entry name" value="LuxR_C_like"/>
    <property type="match status" value="1"/>
</dbReference>
<evidence type="ECO:0000256" key="4">
    <source>
        <dbReference type="PROSITE-ProRule" id="PRU00169"/>
    </source>
</evidence>
<name>A0ABZ0PN70_9PROT</name>
<evidence type="ECO:0000256" key="2">
    <source>
        <dbReference type="ARBA" id="ARBA00023125"/>
    </source>
</evidence>
<feature type="domain" description="HTH luxR-type" evidence="5">
    <location>
        <begin position="138"/>
        <end position="203"/>
    </location>
</feature>
<keyword evidence="2" id="KW-0238">DNA-binding</keyword>
<dbReference type="RefSeq" id="WP_318650721.1">
    <property type="nucleotide sequence ID" value="NZ_CP137852.1"/>
</dbReference>
<dbReference type="InterPro" id="IPR011006">
    <property type="entry name" value="CheY-like_superfamily"/>
</dbReference>
<keyword evidence="8" id="KW-1185">Reference proteome</keyword>
<dbReference type="Pfam" id="PF00196">
    <property type="entry name" value="GerE"/>
    <property type="match status" value="1"/>
</dbReference>
<dbReference type="InterPro" id="IPR001789">
    <property type="entry name" value="Sig_transdc_resp-reg_receiver"/>
</dbReference>
<keyword evidence="3" id="KW-0804">Transcription</keyword>
<keyword evidence="1" id="KW-0805">Transcription regulation</keyword>
<dbReference type="EMBL" id="CP137852">
    <property type="protein sequence ID" value="WPB86753.1"/>
    <property type="molecule type" value="Genomic_DNA"/>
</dbReference>
<dbReference type="Gene3D" id="3.40.50.2300">
    <property type="match status" value="1"/>
</dbReference>
<dbReference type="InterPro" id="IPR016032">
    <property type="entry name" value="Sig_transdc_resp-reg_C-effctor"/>
</dbReference>
<keyword evidence="4" id="KW-0597">Phosphoprotein</keyword>
<dbReference type="Proteomes" id="UP001305521">
    <property type="component" value="Chromosome"/>
</dbReference>
<evidence type="ECO:0000313" key="8">
    <source>
        <dbReference type="Proteomes" id="UP001305521"/>
    </source>
</evidence>
<evidence type="ECO:0000259" key="6">
    <source>
        <dbReference type="PROSITE" id="PS50110"/>
    </source>
</evidence>
<dbReference type="PROSITE" id="PS50043">
    <property type="entry name" value="HTH_LUXR_2"/>
    <property type="match status" value="1"/>
</dbReference>
<dbReference type="PROSITE" id="PS00622">
    <property type="entry name" value="HTH_LUXR_1"/>
    <property type="match status" value="1"/>
</dbReference>
<sequence length="208" mass="22044">MSGPLVHVVDDDEAVRRSLAMLLESMSLRATTYPSAEALLAVAAAPEGLEPGCILLDVRMEGMDGLSLIEVLRRQGVSLPVVVVTGHADVPLAVRAMRAGALDFVEKPYSEERILEAVGGALTALRTADQRRALEIQAEAQVAALSPRESEVLAGLVAGKPNKVIGYELGISPRTVEVHRANLMEKLGVRSLPEAVRIGLAAGISPER</sequence>
<dbReference type="PROSITE" id="PS50110">
    <property type="entry name" value="RESPONSE_REGULATORY"/>
    <property type="match status" value="1"/>
</dbReference>
<feature type="domain" description="Response regulatory" evidence="6">
    <location>
        <begin position="5"/>
        <end position="122"/>
    </location>
</feature>
<dbReference type="PRINTS" id="PR00038">
    <property type="entry name" value="HTHLUXR"/>
</dbReference>
<gene>
    <name evidence="7" type="ORF">R9Z33_07695</name>
</gene>
<dbReference type="InterPro" id="IPR000792">
    <property type="entry name" value="Tscrpt_reg_LuxR_C"/>
</dbReference>
<evidence type="ECO:0000256" key="3">
    <source>
        <dbReference type="ARBA" id="ARBA00023163"/>
    </source>
</evidence>
<dbReference type="InterPro" id="IPR036388">
    <property type="entry name" value="WH-like_DNA-bd_sf"/>
</dbReference>
<feature type="modified residue" description="4-aspartylphosphate" evidence="4">
    <location>
        <position position="57"/>
    </location>
</feature>
<dbReference type="Gene3D" id="1.10.10.10">
    <property type="entry name" value="Winged helix-like DNA-binding domain superfamily/Winged helix DNA-binding domain"/>
    <property type="match status" value="1"/>
</dbReference>
<dbReference type="SUPFAM" id="SSF46894">
    <property type="entry name" value="C-terminal effector domain of the bipartite response regulators"/>
    <property type="match status" value="1"/>
</dbReference>